<dbReference type="EMBL" id="BAABAH010000004">
    <property type="protein sequence ID" value="GAA3813718.1"/>
    <property type="molecule type" value="Genomic_DNA"/>
</dbReference>
<comment type="caution">
    <text evidence="5">The sequence shown here is derived from an EMBL/GenBank/DDBJ whole genome shotgun (WGS) entry which is preliminary data.</text>
</comment>
<dbReference type="NCBIfam" id="TIGR00350">
    <property type="entry name" value="lytR_cpsA_psr"/>
    <property type="match status" value="1"/>
</dbReference>
<keyword evidence="3" id="KW-1133">Transmembrane helix</keyword>
<proteinExistence type="inferred from homology"/>
<comment type="similarity">
    <text evidence="1">Belongs to the LytR/CpsA/Psr (LCP) family.</text>
</comment>
<keyword evidence="3" id="KW-0812">Transmembrane</keyword>
<evidence type="ECO:0000256" key="2">
    <source>
        <dbReference type="SAM" id="MobiDB-lite"/>
    </source>
</evidence>
<feature type="region of interest" description="Disordered" evidence="2">
    <location>
        <begin position="371"/>
        <end position="424"/>
    </location>
</feature>
<feature type="domain" description="Cell envelope-related transcriptional attenuator" evidence="4">
    <location>
        <begin position="128"/>
        <end position="284"/>
    </location>
</feature>
<evidence type="ECO:0000259" key="4">
    <source>
        <dbReference type="Pfam" id="PF03816"/>
    </source>
</evidence>
<dbReference type="InterPro" id="IPR050922">
    <property type="entry name" value="LytR/CpsA/Psr_CW_biosynth"/>
</dbReference>
<feature type="compositionally biased region" description="Basic and acidic residues" evidence="2">
    <location>
        <begin position="30"/>
        <end position="40"/>
    </location>
</feature>
<reference evidence="6" key="1">
    <citation type="journal article" date="2019" name="Int. J. Syst. Evol. Microbiol.">
        <title>The Global Catalogue of Microorganisms (GCM) 10K type strain sequencing project: providing services to taxonomists for standard genome sequencing and annotation.</title>
        <authorList>
            <consortium name="The Broad Institute Genomics Platform"/>
            <consortium name="The Broad Institute Genome Sequencing Center for Infectious Disease"/>
            <person name="Wu L."/>
            <person name="Ma J."/>
        </authorList>
    </citation>
    <scope>NUCLEOTIDE SEQUENCE [LARGE SCALE GENOMIC DNA]</scope>
    <source>
        <strain evidence="6">JCM 16953</strain>
    </source>
</reference>
<evidence type="ECO:0000256" key="3">
    <source>
        <dbReference type="SAM" id="Phobius"/>
    </source>
</evidence>
<evidence type="ECO:0000313" key="6">
    <source>
        <dbReference type="Proteomes" id="UP001501821"/>
    </source>
</evidence>
<gene>
    <name evidence="5" type="ORF">GCM10022242_14950</name>
</gene>
<evidence type="ECO:0000313" key="5">
    <source>
        <dbReference type="EMBL" id="GAA3813718.1"/>
    </source>
</evidence>
<dbReference type="RefSeq" id="WP_344773909.1">
    <property type="nucleotide sequence ID" value="NZ_BAABAH010000004.1"/>
</dbReference>
<dbReference type="Gene3D" id="3.40.630.190">
    <property type="entry name" value="LCP protein"/>
    <property type="match status" value="1"/>
</dbReference>
<organism evidence="5 6">
    <name type="scientific">Nocardioides panacisoli</name>
    <dbReference type="NCBI Taxonomy" id="627624"/>
    <lineage>
        <taxon>Bacteria</taxon>
        <taxon>Bacillati</taxon>
        <taxon>Actinomycetota</taxon>
        <taxon>Actinomycetes</taxon>
        <taxon>Propionibacteriales</taxon>
        <taxon>Nocardioidaceae</taxon>
        <taxon>Nocardioides</taxon>
    </lineage>
</organism>
<dbReference type="InterPro" id="IPR004474">
    <property type="entry name" value="LytR_CpsA_psr"/>
</dbReference>
<keyword evidence="3" id="KW-0472">Membrane</keyword>
<dbReference type="PANTHER" id="PTHR33392:SF6">
    <property type="entry name" value="POLYISOPRENYL-TEICHOIC ACID--PEPTIDOGLYCAN TEICHOIC ACID TRANSFERASE TAGU"/>
    <property type="match status" value="1"/>
</dbReference>
<feature type="region of interest" description="Disordered" evidence="2">
    <location>
        <begin position="1"/>
        <end position="50"/>
    </location>
</feature>
<accession>A0ABP7IAR9</accession>
<dbReference type="Proteomes" id="UP001501821">
    <property type="component" value="Unassembled WGS sequence"/>
</dbReference>
<evidence type="ECO:0000256" key="1">
    <source>
        <dbReference type="ARBA" id="ARBA00006068"/>
    </source>
</evidence>
<feature type="compositionally biased region" description="Acidic residues" evidence="2">
    <location>
        <begin position="1"/>
        <end position="10"/>
    </location>
</feature>
<feature type="transmembrane region" description="Helical" evidence="3">
    <location>
        <begin position="51"/>
        <end position="74"/>
    </location>
</feature>
<protein>
    <submittedName>
        <fullName evidence="5">LCP family protein</fullName>
    </submittedName>
</protein>
<dbReference type="Pfam" id="PF03816">
    <property type="entry name" value="LytR_cpsA_psr"/>
    <property type="match status" value="1"/>
</dbReference>
<sequence>MTEDEQDDAVTGDPSSDPGRRRSARKAGRSRSEAEAEAAGKRRAPTPGRTVARTIGATLLALALATGVSVVMVYNHWNGNLNVVGLEKQLHDRPEKKESGPINILVMGSDTRQCDGCNIDGMTHIGARSDTTILIHLSADRKFAYGISIPRDTLVDRPACYKEDGTKIPPAKDIIWNDAYSVGGPACTLEQFEQNTGIRVDNYVVIDFAGFKDMVDALDGVEVCIPQEIYDPEHQITLQPGTREIKGDEALSYVRVRYTVGDGTDPNRIRRQQAFMASMINKAISAGMLARPDRIVGFMNALTGSLQTDFKNIAQIADVAKNFRGIGLGQIKFVTTPWVYSQSQPGRVEWTPEVKKLWNLVINDEPLTPEFSDQSISAADNPDGSTAPSSGSTSPSAGTTDGGKKGGSDGGLSTDAREAAGLCT</sequence>
<feature type="compositionally biased region" description="Low complexity" evidence="2">
    <location>
        <begin position="383"/>
        <end position="399"/>
    </location>
</feature>
<keyword evidence="6" id="KW-1185">Reference proteome</keyword>
<dbReference type="PANTHER" id="PTHR33392">
    <property type="entry name" value="POLYISOPRENYL-TEICHOIC ACID--PEPTIDOGLYCAN TEICHOIC ACID TRANSFERASE TAGU"/>
    <property type="match status" value="1"/>
</dbReference>
<name>A0ABP7IAR9_9ACTN</name>